<evidence type="ECO:0000256" key="3">
    <source>
        <dbReference type="ARBA" id="ARBA00022679"/>
    </source>
</evidence>
<protein>
    <recommendedName>
        <fullName evidence="10">cystathionine gamma-synthase</fullName>
        <ecNumber evidence="10">2.5.1.48</ecNumber>
    </recommendedName>
    <alternativeName>
        <fullName evidence="11">O-succinylhomoserine (thiol)-lyase</fullName>
    </alternativeName>
</protein>
<keyword evidence="5" id="KW-0486">Methionine biosynthesis</keyword>
<reference evidence="13 14" key="1">
    <citation type="submission" date="2020-01" db="EMBL/GenBank/DDBJ databases">
        <title>Identification and distribution of gene clusters putatively required for synthesis of sphingolipid metabolism inhibitors in phylogenetically diverse species of the filamentous fungus Fusarium.</title>
        <authorList>
            <person name="Kim H.-S."/>
            <person name="Busman M."/>
            <person name="Brown D.W."/>
            <person name="Divon H."/>
            <person name="Uhlig S."/>
            <person name="Proctor R.H."/>
        </authorList>
    </citation>
    <scope>NUCLEOTIDE SEQUENCE [LARGE SCALE GENOMIC DNA]</scope>
    <source>
        <strain evidence="13 14">NRRL 20459</strain>
    </source>
</reference>
<feature type="region of interest" description="Disordered" evidence="12">
    <location>
        <begin position="765"/>
        <end position="792"/>
    </location>
</feature>
<dbReference type="Proteomes" id="UP000554235">
    <property type="component" value="Unassembled WGS sequence"/>
</dbReference>
<keyword evidence="3" id="KW-0808">Transferase</keyword>
<name>A0A8H4PAN6_9HYPO</name>
<dbReference type="InterPro" id="IPR054542">
    <property type="entry name" value="Cys_met_metab_PP"/>
</dbReference>
<dbReference type="GO" id="GO:0009086">
    <property type="term" value="P:methionine biosynthetic process"/>
    <property type="evidence" value="ECO:0007669"/>
    <property type="project" value="UniProtKB-KW"/>
</dbReference>
<feature type="region of interest" description="Disordered" evidence="12">
    <location>
        <begin position="364"/>
        <end position="657"/>
    </location>
</feature>
<evidence type="ECO:0000256" key="11">
    <source>
        <dbReference type="ARBA" id="ARBA00083849"/>
    </source>
</evidence>
<dbReference type="GO" id="GO:0019346">
    <property type="term" value="P:transsulfuration"/>
    <property type="evidence" value="ECO:0007669"/>
    <property type="project" value="InterPro"/>
</dbReference>
<dbReference type="OrthoDB" id="10047078at2759"/>
<keyword evidence="2" id="KW-0028">Amino-acid biosynthesis</keyword>
<evidence type="ECO:0000313" key="14">
    <source>
        <dbReference type="Proteomes" id="UP000554235"/>
    </source>
</evidence>
<dbReference type="Gene3D" id="3.40.640.10">
    <property type="entry name" value="Type I PLP-dependent aspartate aminotransferase-like (Major domain)"/>
    <property type="match status" value="1"/>
</dbReference>
<feature type="region of interest" description="Disordered" evidence="12">
    <location>
        <begin position="687"/>
        <end position="719"/>
    </location>
</feature>
<dbReference type="FunFam" id="3.90.1150.10:FF:000063">
    <property type="entry name" value="Probable cystathionine gamma-synthase"/>
    <property type="match status" value="1"/>
</dbReference>
<feature type="compositionally biased region" description="Polar residues" evidence="12">
    <location>
        <begin position="250"/>
        <end position="260"/>
    </location>
</feature>
<dbReference type="Pfam" id="PF01053">
    <property type="entry name" value="Cys_Met_Meta_PP"/>
    <property type="match status" value="1"/>
</dbReference>
<evidence type="ECO:0000256" key="8">
    <source>
        <dbReference type="ARBA" id="ARBA00060510"/>
    </source>
</evidence>
<evidence type="ECO:0000256" key="6">
    <source>
        <dbReference type="ARBA" id="ARBA00051441"/>
    </source>
</evidence>
<organism evidence="13 14">
    <name type="scientific">Fusarium albosuccineum</name>
    <dbReference type="NCBI Taxonomy" id="1237068"/>
    <lineage>
        <taxon>Eukaryota</taxon>
        <taxon>Fungi</taxon>
        <taxon>Dikarya</taxon>
        <taxon>Ascomycota</taxon>
        <taxon>Pezizomycotina</taxon>
        <taxon>Sordariomycetes</taxon>
        <taxon>Hypocreomycetidae</taxon>
        <taxon>Hypocreales</taxon>
        <taxon>Nectriaceae</taxon>
        <taxon>Fusarium</taxon>
        <taxon>Fusarium decemcellulare species complex</taxon>
    </lineage>
</organism>
<comment type="function">
    <text evidence="7">Catalyzes the formation of L-cystathionine from O-succinyl-L-homoserine (OSHS) and L-cysteine, via a gamma-replacement reaction. In the absence of thiol, catalyzes gamma-elimination to form 2-oxobutanoate, succinate and ammonia.</text>
</comment>
<dbReference type="GO" id="GO:0030170">
    <property type="term" value="F:pyridoxal phosphate binding"/>
    <property type="evidence" value="ECO:0007669"/>
    <property type="project" value="InterPro"/>
</dbReference>
<dbReference type="PANTHER" id="PTHR42699">
    <property type="match status" value="1"/>
</dbReference>
<feature type="compositionally biased region" description="Basic and acidic residues" evidence="12">
    <location>
        <begin position="423"/>
        <end position="439"/>
    </location>
</feature>
<dbReference type="FunFam" id="3.40.640.10:FF:000111">
    <property type="entry name" value="Cystathionine gamma-synthase"/>
    <property type="match status" value="1"/>
</dbReference>
<evidence type="ECO:0000256" key="5">
    <source>
        <dbReference type="ARBA" id="ARBA00023167"/>
    </source>
</evidence>
<evidence type="ECO:0000256" key="12">
    <source>
        <dbReference type="SAM" id="MobiDB-lite"/>
    </source>
</evidence>
<feature type="compositionally biased region" description="Basic and acidic residues" evidence="12">
    <location>
        <begin position="288"/>
        <end position="298"/>
    </location>
</feature>
<evidence type="ECO:0000256" key="9">
    <source>
        <dbReference type="ARBA" id="ARBA00061376"/>
    </source>
</evidence>
<dbReference type="GO" id="GO:0003962">
    <property type="term" value="F:cystathionine gamma-synthase activity"/>
    <property type="evidence" value="ECO:0007669"/>
    <property type="project" value="UniProtKB-EC"/>
</dbReference>
<feature type="compositionally biased region" description="Basic and acidic residues" evidence="12">
    <location>
        <begin position="61"/>
        <end position="71"/>
    </location>
</feature>
<dbReference type="InterPro" id="IPR051750">
    <property type="entry name" value="Trans-sulfuration_enzymes"/>
</dbReference>
<feature type="compositionally biased region" description="Low complexity" evidence="12">
    <location>
        <begin position="449"/>
        <end position="467"/>
    </location>
</feature>
<feature type="compositionally biased region" description="Basic and acidic residues" evidence="12">
    <location>
        <begin position="490"/>
        <end position="500"/>
    </location>
</feature>
<feature type="compositionally biased region" description="Basic and acidic residues" evidence="12">
    <location>
        <begin position="575"/>
        <end position="586"/>
    </location>
</feature>
<comment type="similarity">
    <text evidence="9">Belongs to the trans-sulfuration enzymes family. MET7 subfamily.</text>
</comment>
<feature type="compositionally biased region" description="Acidic residues" evidence="12">
    <location>
        <begin position="401"/>
        <end position="410"/>
    </location>
</feature>
<feature type="region of interest" description="Disordered" evidence="12">
    <location>
        <begin position="1048"/>
        <end position="1069"/>
    </location>
</feature>
<feature type="region of interest" description="Disordered" evidence="12">
    <location>
        <begin position="51"/>
        <end position="74"/>
    </location>
</feature>
<comment type="catalytic activity">
    <reaction evidence="6">
        <text>O-succinyl-L-homoserine + L-cysteine = L,L-cystathionine + succinate + H(+)</text>
        <dbReference type="Rhea" id="RHEA:20397"/>
        <dbReference type="ChEBI" id="CHEBI:15378"/>
        <dbReference type="ChEBI" id="CHEBI:30031"/>
        <dbReference type="ChEBI" id="CHEBI:35235"/>
        <dbReference type="ChEBI" id="CHEBI:57661"/>
        <dbReference type="ChEBI" id="CHEBI:58161"/>
        <dbReference type="EC" id="2.5.1.48"/>
    </reaction>
</comment>
<feature type="region of interest" description="Disordered" evidence="12">
    <location>
        <begin position="186"/>
        <end position="260"/>
    </location>
</feature>
<feature type="region of interest" description="Disordered" evidence="12">
    <location>
        <begin position="288"/>
        <end position="327"/>
    </location>
</feature>
<dbReference type="Gene3D" id="3.10.180.10">
    <property type="entry name" value="2,3-Dihydroxybiphenyl 1,2-Dioxygenase, domain 1"/>
    <property type="match status" value="1"/>
</dbReference>
<comment type="caution">
    <text evidence="13">The sequence shown here is derived from an EMBL/GenBank/DDBJ whole genome shotgun (WGS) entry which is preliminary data.</text>
</comment>
<dbReference type="InterPro" id="IPR015422">
    <property type="entry name" value="PyrdxlP-dep_Trfase_small"/>
</dbReference>
<keyword evidence="4" id="KW-0663">Pyridoxal phosphate</keyword>
<dbReference type="InterPro" id="IPR029068">
    <property type="entry name" value="Glyas_Bleomycin-R_OHBP_Dase"/>
</dbReference>
<comment type="pathway">
    <text evidence="8">Amino-acid biosynthesis; L-methionine biosynthesis via de novo pathway; L-cystathionine from O-succinyl-L-homoserine: step 1/1.</text>
</comment>
<dbReference type="PANTHER" id="PTHR42699:SF1">
    <property type="entry name" value="CYSTATHIONINE GAMMA-SYNTHASE-RELATED"/>
    <property type="match status" value="1"/>
</dbReference>
<proteinExistence type="inferred from homology"/>
<dbReference type="Gene3D" id="3.90.1150.10">
    <property type="entry name" value="Aspartate Aminotransferase, domain 1"/>
    <property type="match status" value="1"/>
</dbReference>
<feature type="compositionally biased region" description="Polar residues" evidence="12">
    <location>
        <begin position="468"/>
        <end position="484"/>
    </location>
</feature>
<evidence type="ECO:0000256" key="4">
    <source>
        <dbReference type="ARBA" id="ARBA00022898"/>
    </source>
</evidence>
<sequence>MTLPFVEVSHLASSSSFYSAILQPLGLRFLVADREHNSSIGTITYGIPAGSAKPGSKHRKALTDGRGDDQRGGQPVLQIREVTHPFEPVKLSTLVLAVPSPATVVEFHDAALTANPWLHIQADGDPIYPGGPSPKARLGIEGGETPRRATVRDLDGNTIQVVYRQPQTSRDNFGRVLEWTYDGANQSTHTRTRSQSHPHPLTPARSSSSSVSKDPSPFQPKHGPNTVTAAEMTQRAANRGDDDADPASVSPRQSSNNNGLSTTSVVGALLGVAAGAALTYGFISNATKERDRKPRQEFEPPSMPRRATFPEKAPSVHKMHQEDPRPAYIDYPHPPKTSLRGGEYPHPAPLKALPFRAASNYETFPVEEEDPFSRPTNPRDDFALRRMANPDEYIRRKLGYVDDDSSEESPDDRARPVQYLTQHPHEEENPWLTARDRSRSRTRSRAKSTARSTAKSTTRSTAKSTRSVAKSTARSTARSVAQSRARSHSRAPDDDYELARSHHSSRHPPAEDMYEVVERRSRRSSRAPDDGFDTRSRRSSRMRDDGFDGRSRRSSRPPPEDGFEARSRRSSRPPPTERARSMRSRSEAAVGRKSVVLADPDHHSQAGSRHTVVPKSRSVVRSHRPAYDDERNTYFSARSRPSSRAPRRPPPPEIETEIFEAPEVPEVPEVPEPPRGVDMYEVPEVPEIPDMPEFPDRMPRSRAASRFSVPRMATGPDCPHMGYPGKSQSHISARNIALPMSGVGSSHAQWDDDMVSVAPSDSISCIGSKMSGRRRRRETGSTAESYTQQKRHAQVRMAAHCRVSNRPRAVNDNACPTWWTRRSAAQRNPLVAGSFLIQGDNVGVGCGGQLLDLEYRYKQESPVPSHFEAKAVSVSLPTWKANVGYEEGEEWVVGRMTTGYPRFFVHRGIQAFAKDIVARHGRPGQQAMLFPTPRVAKRCLDFIRQRASPEIARQVDTIDFTLDKSKELSPQLKKLSSTISAVVYPEEAFPIAKQYWQHTGDGASSRRAEFCHGLFKDDLLIPVTGTQTPPEATGRPFRGPKRYQRPGSIDGVGSHVVKPPSPPAAVESMESSRFLEERFGRNLDLSMVERAKSAIRRRIAGALAHEVDLNNGPLPSMTSNTRGIQNLEEADVYLYPAGMNAIFNAHRALLKAREPAKSINFGFPYVDTLKILEKFGPGCLFYGNASAGDLDDLEARLKNGERFLGLFCEFPGNPLLTCPDLTRIRKLADEYDFAVVVDETIGTFANINVLPVADIVVSSLTKIFSGDSNVMGGGAILNPDSKHYRALKTALEEDYEDTYWPEDVIFMERNSRDFESRVERTNANSEAICDVLQTHPIVKSVYYPKYNDSKSHYEAVRLPNGGYGGLLSVVFNHKEQAQVFFDALPLAKGPSLGTNFTLCSPYALLAHYQELEWAAQFGVDPDLVRVSVGLEETAELENTFQDALKAAEAVSVSKS</sequence>
<dbReference type="InterPro" id="IPR000277">
    <property type="entry name" value="Cys/Met-Metab_PyrdxlP-dep_enz"/>
</dbReference>
<dbReference type="EMBL" id="JAADYS010001315">
    <property type="protein sequence ID" value="KAF4463728.1"/>
    <property type="molecule type" value="Genomic_DNA"/>
</dbReference>
<dbReference type="InterPro" id="IPR015421">
    <property type="entry name" value="PyrdxlP-dep_Trfase_major"/>
</dbReference>
<evidence type="ECO:0000256" key="1">
    <source>
        <dbReference type="ARBA" id="ARBA00001933"/>
    </source>
</evidence>
<dbReference type="InterPro" id="IPR015424">
    <property type="entry name" value="PyrdxlP-dep_Trfase"/>
</dbReference>
<keyword evidence="14" id="KW-1185">Reference proteome</keyword>
<accession>A0A8H4PAN6</accession>
<evidence type="ECO:0000313" key="13">
    <source>
        <dbReference type="EMBL" id="KAF4463728.1"/>
    </source>
</evidence>
<evidence type="ECO:0000256" key="10">
    <source>
        <dbReference type="ARBA" id="ARBA00066530"/>
    </source>
</evidence>
<gene>
    <name evidence="13" type="ORF">FALBO_9443</name>
</gene>
<feature type="compositionally biased region" description="Basic and acidic residues" evidence="12">
    <location>
        <begin position="377"/>
        <end position="395"/>
    </location>
</feature>
<evidence type="ECO:0000256" key="7">
    <source>
        <dbReference type="ARBA" id="ARBA00058439"/>
    </source>
</evidence>
<dbReference type="EC" id="2.5.1.48" evidence="10"/>
<feature type="compositionally biased region" description="Basic and acidic residues" evidence="12">
    <location>
        <begin position="526"/>
        <end position="551"/>
    </location>
</feature>
<comment type="cofactor">
    <cofactor evidence="1">
        <name>pyridoxal 5'-phosphate</name>
        <dbReference type="ChEBI" id="CHEBI:597326"/>
    </cofactor>
</comment>
<evidence type="ECO:0000256" key="2">
    <source>
        <dbReference type="ARBA" id="ARBA00022605"/>
    </source>
</evidence>
<dbReference type="PROSITE" id="PS00868">
    <property type="entry name" value="CYS_MET_METAB_PP"/>
    <property type="match status" value="1"/>
</dbReference>
<dbReference type="SUPFAM" id="SSF53383">
    <property type="entry name" value="PLP-dependent transferases"/>
    <property type="match status" value="1"/>
</dbReference>